<reference evidence="4" key="1">
    <citation type="submission" date="2021-02" db="EMBL/GenBank/DDBJ databases">
        <authorList>
            <person name="Nowell W R."/>
        </authorList>
    </citation>
    <scope>NUCLEOTIDE SEQUENCE</scope>
</reference>
<accession>A0A815P585</accession>
<protein>
    <submittedName>
        <fullName evidence="4">Uncharacterized protein</fullName>
    </submittedName>
</protein>
<dbReference type="SUPFAM" id="SSF117281">
    <property type="entry name" value="Kelch motif"/>
    <property type="match status" value="1"/>
</dbReference>
<dbReference type="Gene3D" id="2.130.10.80">
    <property type="entry name" value="Galactose oxidase/kelch, beta-propeller"/>
    <property type="match status" value="2"/>
</dbReference>
<dbReference type="EMBL" id="CAJNOJ010000426">
    <property type="protein sequence ID" value="CAF1444303.1"/>
    <property type="molecule type" value="Genomic_DNA"/>
</dbReference>
<gene>
    <name evidence="4" type="ORF">EDS130_LOCUS39093</name>
    <name evidence="3" type="ORF">XAT740_LOCUS3510</name>
</gene>
<evidence type="ECO:0000313" key="5">
    <source>
        <dbReference type="Proteomes" id="UP000663828"/>
    </source>
</evidence>
<proteinExistence type="predicted"/>
<dbReference type="EMBL" id="CAJNOR010000135">
    <property type="protein sequence ID" value="CAF0811967.1"/>
    <property type="molecule type" value="Genomic_DNA"/>
</dbReference>
<dbReference type="Proteomes" id="UP000663852">
    <property type="component" value="Unassembled WGS sequence"/>
</dbReference>
<keyword evidence="5" id="KW-1185">Reference proteome</keyword>
<sequence length="123" mass="13294">MSIARALHTTTALTDGNILVAGGRSSSSFTNTAELYNSTTGIWTFTGNVRSTRMGYVAVLLQDGKVLIAGGLLIASTYLKTAELYDPITTTWAVTGNMTIERNQPTAHLLMDGKVDIYLEDLY</sequence>
<keyword evidence="1" id="KW-0880">Kelch repeat</keyword>
<organism evidence="4 6">
    <name type="scientific">Adineta ricciae</name>
    <name type="common">Rotifer</name>
    <dbReference type="NCBI Taxonomy" id="249248"/>
    <lineage>
        <taxon>Eukaryota</taxon>
        <taxon>Metazoa</taxon>
        <taxon>Spiralia</taxon>
        <taxon>Gnathifera</taxon>
        <taxon>Rotifera</taxon>
        <taxon>Eurotatoria</taxon>
        <taxon>Bdelloidea</taxon>
        <taxon>Adinetida</taxon>
        <taxon>Adinetidae</taxon>
        <taxon>Adineta</taxon>
    </lineage>
</organism>
<dbReference type="Proteomes" id="UP000663828">
    <property type="component" value="Unassembled WGS sequence"/>
</dbReference>
<comment type="caution">
    <text evidence="4">The sequence shown here is derived from an EMBL/GenBank/DDBJ whole genome shotgun (WGS) entry which is preliminary data.</text>
</comment>
<evidence type="ECO:0000256" key="2">
    <source>
        <dbReference type="ARBA" id="ARBA00022737"/>
    </source>
</evidence>
<dbReference type="Pfam" id="PF01344">
    <property type="entry name" value="Kelch_1"/>
    <property type="match status" value="2"/>
</dbReference>
<evidence type="ECO:0000313" key="6">
    <source>
        <dbReference type="Proteomes" id="UP000663852"/>
    </source>
</evidence>
<dbReference type="SMART" id="SM00612">
    <property type="entry name" value="Kelch"/>
    <property type="match status" value="2"/>
</dbReference>
<dbReference type="AlphaFoldDB" id="A0A815P585"/>
<evidence type="ECO:0000256" key="1">
    <source>
        <dbReference type="ARBA" id="ARBA00022441"/>
    </source>
</evidence>
<dbReference type="InterPro" id="IPR006652">
    <property type="entry name" value="Kelch_1"/>
</dbReference>
<evidence type="ECO:0000313" key="3">
    <source>
        <dbReference type="EMBL" id="CAF0811967.1"/>
    </source>
</evidence>
<dbReference type="InterPro" id="IPR037293">
    <property type="entry name" value="Gal_Oxidase_central_sf"/>
</dbReference>
<evidence type="ECO:0000313" key="4">
    <source>
        <dbReference type="EMBL" id="CAF1444303.1"/>
    </source>
</evidence>
<dbReference type="OrthoDB" id="45365at2759"/>
<dbReference type="PANTHER" id="PTHR46344:SF27">
    <property type="entry name" value="KELCH REPEAT SUPERFAMILY PROTEIN"/>
    <property type="match status" value="1"/>
</dbReference>
<name>A0A815P585_ADIRI</name>
<keyword evidence="2" id="KW-0677">Repeat</keyword>
<dbReference type="InterPro" id="IPR015915">
    <property type="entry name" value="Kelch-typ_b-propeller"/>
</dbReference>
<dbReference type="PANTHER" id="PTHR46344">
    <property type="entry name" value="OS02G0202900 PROTEIN"/>
    <property type="match status" value="1"/>
</dbReference>